<dbReference type="Gene3D" id="3.30.1370.50">
    <property type="entry name" value="R3H-like domain"/>
    <property type="match status" value="1"/>
</dbReference>
<accession>A0A0L0D227</accession>
<dbReference type="InterPro" id="IPR001374">
    <property type="entry name" value="R3H_dom"/>
</dbReference>
<organism evidence="2 3">
    <name type="scientific">Thecamonas trahens ATCC 50062</name>
    <dbReference type="NCBI Taxonomy" id="461836"/>
    <lineage>
        <taxon>Eukaryota</taxon>
        <taxon>Apusozoa</taxon>
        <taxon>Apusomonadida</taxon>
        <taxon>Apusomonadidae</taxon>
        <taxon>Thecamonas</taxon>
    </lineage>
</organism>
<evidence type="ECO:0000313" key="2">
    <source>
        <dbReference type="EMBL" id="KNC46170.1"/>
    </source>
</evidence>
<dbReference type="InterPro" id="IPR054498">
    <property type="entry name" value="2H-SAK"/>
</dbReference>
<dbReference type="SUPFAM" id="SSF82708">
    <property type="entry name" value="R3H domain"/>
    <property type="match status" value="1"/>
</dbReference>
<gene>
    <name evidence="2" type="ORF">AMSG_00289</name>
</gene>
<evidence type="ECO:0000259" key="1">
    <source>
        <dbReference type="PROSITE" id="PS51061"/>
    </source>
</evidence>
<dbReference type="RefSeq" id="XP_013763145.1">
    <property type="nucleotide sequence ID" value="XM_013907691.1"/>
</dbReference>
<proteinExistence type="predicted"/>
<keyword evidence="3" id="KW-1185">Reference proteome</keyword>
<dbReference type="OrthoDB" id="19045at2759"/>
<dbReference type="AlphaFoldDB" id="A0A0L0D227"/>
<dbReference type="GeneID" id="25560102"/>
<name>A0A0L0D227_THETB</name>
<evidence type="ECO:0000313" key="3">
    <source>
        <dbReference type="Proteomes" id="UP000054408"/>
    </source>
</evidence>
<dbReference type="Pfam" id="PF01424">
    <property type="entry name" value="R3H"/>
    <property type="match status" value="1"/>
</dbReference>
<reference evidence="2 3" key="1">
    <citation type="submission" date="2010-05" db="EMBL/GenBank/DDBJ databases">
        <title>The Genome Sequence of Thecamonas trahens ATCC 50062.</title>
        <authorList>
            <consortium name="The Broad Institute Genome Sequencing Platform"/>
            <person name="Russ C."/>
            <person name="Cuomo C."/>
            <person name="Shea T."/>
            <person name="Young S.K."/>
            <person name="Zeng Q."/>
            <person name="Koehrsen M."/>
            <person name="Haas B."/>
            <person name="Borodovsky M."/>
            <person name="Guigo R."/>
            <person name="Alvarado L."/>
            <person name="Berlin A."/>
            <person name="Bochicchio J."/>
            <person name="Borenstein D."/>
            <person name="Chapman S."/>
            <person name="Chen Z."/>
            <person name="Freedman E."/>
            <person name="Gellesch M."/>
            <person name="Goldberg J."/>
            <person name="Griggs A."/>
            <person name="Gujja S."/>
            <person name="Heilman E."/>
            <person name="Heiman D."/>
            <person name="Hepburn T."/>
            <person name="Howarth C."/>
            <person name="Jen D."/>
            <person name="Larson L."/>
            <person name="Mehta T."/>
            <person name="Park D."/>
            <person name="Pearson M."/>
            <person name="Roberts A."/>
            <person name="Saif S."/>
            <person name="Shenoy N."/>
            <person name="Sisk P."/>
            <person name="Stolte C."/>
            <person name="Sykes S."/>
            <person name="Thomson T."/>
            <person name="Walk T."/>
            <person name="White J."/>
            <person name="Yandava C."/>
            <person name="Burger G."/>
            <person name="Gray M.W."/>
            <person name="Holland P.W.H."/>
            <person name="King N."/>
            <person name="Lang F.B.F."/>
            <person name="Roger A.J."/>
            <person name="Ruiz-Trillo I."/>
            <person name="Lander E."/>
            <person name="Nusbaum C."/>
        </authorList>
    </citation>
    <scope>NUCLEOTIDE SEQUENCE [LARGE SCALE GENOMIC DNA]</scope>
    <source>
        <strain evidence="2 3">ATCC 50062</strain>
    </source>
</reference>
<dbReference type="Proteomes" id="UP000054408">
    <property type="component" value="Unassembled WGS sequence"/>
</dbReference>
<feature type="domain" description="R3H" evidence="1">
    <location>
        <begin position="22"/>
        <end position="86"/>
    </location>
</feature>
<dbReference type="eggNOG" id="ENOG502T273">
    <property type="taxonomic scope" value="Eukaryota"/>
</dbReference>
<dbReference type="GO" id="GO:0003676">
    <property type="term" value="F:nucleic acid binding"/>
    <property type="evidence" value="ECO:0007669"/>
    <property type="project" value="UniProtKB-UniRule"/>
</dbReference>
<dbReference type="Pfam" id="PF22547">
    <property type="entry name" value="2H-SAK"/>
    <property type="match status" value="1"/>
</dbReference>
<dbReference type="PROSITE" id="PS51061">
    <property type="entry name" value="R3H"/>
    <property type="match status" value="1"/>
</dbReference>
<sequence>MSADKTVAYDPNEVDDIDRPTDKFGGATYDKLVAFKTSGTEAELAFPANLKPGERRRVHAIAESLCLGHESRGKKPNRRIVVTHGAAGESDGGATVFESVSLTRARYVALEGPAVNRAAVRAATVAQETGLLSAAAAAARAKRDGPAYHITLLSKADTEAAVALVREKADSELAWHDAMAAVLDKLTGRAEPADLASAPDPELEGIDVDCVLADDWMPRGIGKACEADNTTWFLVLDWPSANDALARLGFPAHDFHITLGFADKDVHGVTKDASTIQVELDADEILA</sequence>
<protein>
    <recommendedName>
        <fullName evidence="1">R3H domain-containing protein</fullName>
    </recommendedName>
</protein>
<dbReference type="EMBL" id="GL349433">
    <property type="protein sequence ID" value="KNC46170.1"/>
    <property type="molecule type" value="Genomic_DNA"/>
</dbReference>
<dbReference type="InterPro" id="IPR036867">
    <property type="entry name" value="R3H_dom_sf"/>
</dbReference>